<feature type="transmembrane region" description="Helical" evidence="7">
    <location>
        <begin position="220"/>
        <end position="240"/>
    </location>
</feature>
<evidence type="ECO:0000256" key="7">
    <source>
        <dbReference type="SAM" id="Phobius"/>
    </source>
</evidence>
<evidence type="ECO:0000256" key="5">
    <source>
        <dbReference type="ARBA" id="ARBA00022989"/>
    </source>
</evidence>
<feature type="domain" description="EamA" evidence="8">
    <location>
        <begin position="158"/>
        <end position="292"/>
    </location>
</feature>
<dbReference type="Proteomes" id="UP000093199">
    <property type="component" value="Unassembled WGS sequence"/>
</dbReference>
<protein>
    <submittedName>
        <fullName evidence="9">Transporter</fullName>
    </submittedName>
</protein>
<gene>
    <name evidence="9" type="ORF">A6M13_05730</name>
</gene>
<feature type="transmembrane region" description="Helical" evidence="7">
    <location>
        <begin position="72"/>
        <end position="91"/>
    </location>
</feature>
<dbReference type="EMBL" id="MASJ01000039">
    <property type="protein sequence ID" value="OCS82899.1"/>
    <property type="molecule type" value="Genomic_DNA"/>
</dbReference>
<dbReference type="InterPro" id="IPR000620">
    <property type="entry name" value="EamA_dom"/>
</dbReference>
<sequence length="304" mass="33139">MKNKRLIGICFALISASFWGIGGTVAQYLFQQKQIDVNWFVTVRLLVGGLLLVGSQLLIGKNIFGIWQQKYTAVRLIIFSIVGMLLVQYSYMISIALGNAAMATLLQYLAPVFIIVYYILVGQQRFTKFDALLICLTVGGTFLLLTNGQIDSLSVPLSAMIWGIISGLSLAFYTLYAKPLLASQPSILVVGWAMLVAGVLFNFVAPFWQVGEASIFDTSTYAALTFTILCGTALAFWLFVASLNYISPKETSIFGTLEPLTAVVSSIVWLSLPFGLWQFVGALCIMGMVLGLSFIPTQPKTAAS</sequence>
<evidence type="ECO:0000259" key="8">
    <source>
        <dbReference type="Pfam" id="PF00892"/>
    </source>
</evidence>
<comment type="similarity">
    <text evidence="2">Belongs to the EamA transporter family.</text>
</comment>
<feature type="transmembrane region" description="Helical" evidence="7">
    <location>
        <begin position="252"/>
        <end position="270"/>
    </location>
</feature>
<comment type="caution">
    <text evidence="9">The sequence shown here is derived from an EMBL/GenBank/DDBJ whole genome shotgun (WGS) entry which is preliminary data.</text>
</comment>
<dbReference type="AlphaFoldDB" id="A0A1C0Y6T8"/>
<name>A0A1C0Y6T8_9BACL</name>
<dbReference type="Pfam" id="PF00892">
    <property type="entry name" value="EamA"/>
    <property type="match status" value="2"/>
</dbReference>
<keyword evidence="3" id="KW-1003">Cell membrane</keyword>
<accession>A0A1C0Y6T8</accession>
<dbReference type="GO" id="GO:0005886">
    <property type="term" value="C:plasma membrane"/>
    <property type="evidence" value="ECO:0007669"/>
    <property type="project" value="UniProtKB-SubCell"/>
</dbReference>
<keyword evidence="10" id="KW-1185">Reference proteome</keyword>
<evidence type="ECO:0000256" key="2">
    <source>
        <dbReference type="ARBA" id="ARBA00007362"/>
    </source>
</evidence>
<feature type="transmembrane region" description="Helical" evidence="7">
    <location>
        <begin position="131"/>
        <end position="150"/>
    </location>
</feature>
<feature type="transmembrane region" description="Helical" evidence="7">
    <location>
        <begin position="42"/>
        <end position="60"/>
    </location>
</feature>
<reference evidence="9 10" key="1">
    <citation type="submission" date="2016-07" db="EMBL/GenBank/DDBJ databases">
        <title>Caryophanon tenue genome sequencing.</title>
        <authorList>
            <person name="Verma A."/>
            <person name="Pal Y."/>
            <person name="Krishnamurthi S."/>
        </authorList>
    </citation>
    <scope>NUCLEOTIDE SEQUENCE [LARGE SCALE GENOMIC DNA]</scope>
    <source>
        <strain evidence="9 10">DSM 14152</strain>
    </source>
</reference>
<organism evidence="9 10">
    <name type="scientific">Caryophanon tenue</name>
    <dbReference type="NCBI Taxonomy" id="33978"/>
    <lineage>
        <taxon>Bacteria</taxon>
        <taxon>Bacillati</taxon>
        <taxon>Bacillota</taxon>
        <taxon>Bacilli</taxon>
        <taxon>Bacillales</taxon>
        <taxon>Caryophanaceae</taxon>
        <taxon>Caryophanon</taxon>
    </lineage>
</organism>
<evidence type="ECO:0000313" key="9">
    <source>
        <dbReference type="EMBL" id="OCS82899.1"/>
    </source>
</evidence>
<feature type="transmembrane region" description="Helical" evidence="7">
    <location>
        <begin position="276"/>
        <end position="295"/>
    </location>
</feature>
<evidence type="ECO:0000256" key="1">
    <source>
        <dbReference type="ARBA" id="ARBA00004651"/>
    </source>
</evidence>
<evidence type="ECO:0000313" key="10">
    <source>
        <dbReference type="Proteomes" id="UP000093199"/>
    </source>
</evidence>
<feature type="domain" description="EamA" evidence="8">
    <location>
        <begin position="7"/>
        <end position="145"/>
    </location>
</feature>
<comment type="subcellular location">
    <subcellularLocation>
        <location evidence="1">Cell membrane</location>
        <topology evidence="1">Multi-pass membrane protein</topology>
    </subcellularLocation>
</comment>
<feature type="transmembrane region" description="Helical" evidence="7">
    <location>
        <begin position="97"/>
        <end position="119"/>
    </location>
</feature>
<dbReference type="InterPro" id="IPR050638">
    <property type="entry name" value="AA-Vitamin_Transporters"/>
</dbReference>
<evidence type="ECO:0000256" key="4">
    <source>
        <dbReference type="ARBA" id="ARBA00022692"/>
    </source>
</evidence>
<dbReference type="PANTHER" id="PTHR32322:SF18">
    <property type="entry name" value="S-ADENOSYLMETHIONINE_S-ADENOSYLHOMOCYSTEINE TRANSPORTER"/>
    <property type="match status" value="1"/>
</dbReference>
<keyword evidence="5 7" id="KW-1133">Transmembrane helix</keyword>
<dbReference type="SUPFAM" id="SSF103481">
    <property type="entry name" value="Multidrug resistance efflux transporter EmrE"/>
    <property type="match status" value="2"/>
</dbReference>
<keyword evidence="4 7" id="KW-0812">Transmembrane</keyword>
<dbReference type="RefSeq" id="WP_066547572.1">
    <property type="nucleotide sequence ID" value="NZ_MASJ01000039.1"/>
</dbReference>
<feature type="transmembrane region" description="Helical" evidence="7">
    <location>
        <begin position="156"/>
        <end position="175"/>
    </location>
</feature>
<dbReference type="PANTHER" id="PTHR32322">
    <property type="entry name" value="INNER MEMBRANE TRANSPORTER"/>
    <property type="match status" value="1"/>
</dbReference>
<evidence type="ECO:0000256" key="3">
    <source>
        <dbReference type="ARBA" id="ARBA00022475"/>
    </source>
</evidence>
<evidence type="ECO:0000256" key="6">
    <source>
        <dbReference type="ARBA" id="ARBA00023136"/>
    </source>
</evidence>
<proteinExistence type="inferred from homology"/>
<dbReference type="InterPro" id="IPR037185">
    <property type="entry name" value="EmrE-like"/>
</dbReference>
<feature type="transmembrane region" description="Helical" evidence="7">
    <location>
        <begin position="187"/>
        <end position="208"/>
    </location>
</feature>
<keyword evidence="6 7" id="KW-0472">Membrane</keyword>